<evidence type="ECO:0000256" key="16">
    <source>
        <dbReference type="ARBA" id="ARBA00034329"/>
    </source>
</evidence>
<name>A0A3Q3AK05_KRYMA</name>
<evidence type="ECO:0000256" key="14">
    <source>
        <dbReference type="ARBA" id="ARBA00023180"/>
    </source>
</evidence>
<comment type="catalytic activity">
    <reaction evidence="15">
        <text>a beta-D-galactoside + CMP-N-acetyl-beta-neuraminate = an N-acetyl-alpha-neuraminyl-(2-&gt;6)-beta-D-galactosyl derivative + CMP + H(+)</text>
        <dbReference type="Rhea" id="RHEA:52104"/>
        <dbReference type="ChEBI" id="CHEBI:15378"/>
        <dbReference type="ChEBI" id="CHEBI:28034"/>
        <dbReference type="ChEBI" id="CHEBI:57812"/>
        <dbReference type="ChEBI" id="CHEBI:60377"/>
        <dbReference type="ChEBI" id="CHEBI:136398"/>
        <dbReference type="EC" id="2.4.3.1"/>
    </reaction>
</comment>
<evidence type="ECO:0000256" key="8">
    <source>
        <dbReference type="ARBA" id="ARBA00022692"/>
    </source>
</evidence>
<keyword evidence="13" id="KW-1015">Disulfide bond</keyword>
<dbReference type="InterPro" id="IPR038578">
    <property type="entry name" value="GT29-like_sf"/>
</dbReference>
<feature type="compositionally biased region" description="Basic and acidic residues" evidence="21">
    <location>
        <begin position="129"/>
        <end position="145"/>
    </location>
</feature>
<evidence type="ECO:0000256" key="19">
    <source>
        <dbReference type="ARBA" id="ARBA00076676"/>
    </source>
</evidence>
<keyword evidence="14" id="KW-0325">Glycoprotein</keyword>
<dbReference type="FunFam" id="3.90.1480.20:FF:000012">
    <property type="entry name" value="ST6 beta-galactoside alpha-2,6-sialyltransferase 1"/>
    <property type="match status" value="1"/>
</dbReference>
<evidence type="ECO:0000256" key="1">
    <source>
        <dbReference type="ARBA" id="ARBA00004447"/>
    </source>
</evidence>
<keyword evidence="6" id="KW-0328">Glycosyltransferase</keyword>
<protein>
    <recommendedName>
        <fullName evidence="17">Beta-galactoside alpha-2,6-sialyltransferase 1</fullName>
        <ecNumber evidence="16">2.4.3.1</ecNumber>
    </recommendedName>
    <alternativeName>
        <fullName evidence="20">CMP-N-acetylneuraminate-beta-galactosamide-alpha-2,6-sialyltransferase 1</fullName>
    </alternativeName>
    <alternativeName>
        <fullName evidence="19">ST6Gal I</fullName>
    </alternativeName>
    <alternativeName>
        <fullName evidence="18">Sialyltransferase 1</fullName>
    </alternativeName>
</protein>
<feature type="compositionally biased region" description="Basic and acidic residues" evidence="21">
    <location>
        <begin position="14"/>
        <end position="52"/>
    </location>
</feature>
<evidence type="ECO:0000256" key="18">
    <source>
        <dbReference type="ARBA" id="ARBA00076526"/>
    </source>
</evidence>
<dbReference type="EC" id="2.4.3.1" evidence="16"/>
<evidence type="ECO:0000256" key="7">
    <source>
        <dbReference type="ARBA" id="ARBA00022679"/>
    </source>
</evidence>
<dbReference type="Pfam" id="PF00777">
    <property type="entry name" value="Glyco_transf_29"/>
    <property type="match status" value="1"/>
</dbReference>
<dbReference type="Proteomes" id="UP000264800">
    <property type="component" value="Unplaced"/>
</dbReference>
<keyword evidence="9" id="KW-0735">Signal-anchor</keyword>
<comment type="subcellular location">
    <subcellularLocation>
        <location evidence="1">Golgi apparatus</location>
        <location evidence="1">Golgi stack membrane</location>
        <topology evidence="1">Single-pass type II membrane protein</topology>
    </subcellularLocation>
    <subcellularLocation>
        <location evidence="2">Secreted</location>
    </subcellularLocation>
</comment>
<dbReference type="AlphaFoldDB" id="A0A3Q3AK05"/>
<evidence type="ECO:0000256" key="17">
    <source>
        <dbReference type="ARBA" id="ARBA00069321"/>
    </source>
</evidence>
<dbReference type="GO" id="GO:0018279">
    <property type="term" value="P:protein N-linked glycosylation via asparagine"/>
    <property type="evidence" value="ECO:0007669"/>
    <property type="project" value="TreeGrafter"/>
</dbReference>
<dbReference type="GO" id="GO:0005576">
    <property type="term" value="C:extracellular region"/>
    <property type="evidence" value="ECO:0007669"/>
    <property type="project" value="UniProtKB-SubCell"/>
</dbReference>
<reference evidence="22" key="2">
    <citation type="submission" date="2025-09" db="UniProtKB">
        <authorList>
            <consortium name="Ensembl"/>
        </authorList>
    </citation>
    <scope>IDENTIFICATION</scope>
</reference>
<dbReference type="InterPro" id="IPR001675">
    <property type="entry name" value="Glyco_trans_29"/>
</dbReference>
<dbReference type="Gene3D" id="3.90.1480.20">
    <property type="entry name" value="Glycosyl transferase family 29"/>
    <property type="match status" value="1"/>
</dbReference>
<dbReference type="PANTHER" id="PTHR46059">
    <property type="entry name" value="BETA-GALACTOSIDE ALPHA-2,6-SIALYLTRANSFERASE"/>
    <property type="match status" value="1"/>
</dbReference>
<evidence type="ECO:0000256" key="20">
    <source>
        <dbReference type="ARBA" id="ARBA00080062"/>
    </source>
</evidence>
<feature type="compositionally biased region" description="Polar residues" evidence="21">
    <location>
        <begin position="163"/>
        <end position="176"/>
    </location>
</feature>
<evidence type="ECO:0000256" key="3">
    <source>
        <dbReference type="ARBA" id="ARBA00004922"/>
    </source>
</evidence>
<dbReference type="GO" id="GO:0003835">
    <property type="term" value="F:beta-galactoside alpha-2,6-sialyltransferase activity"/>
    <property type="evidence" value="ECO:0007669"/>
    <property type="project" value="UniProtKB-EC"/>
</dbReference>
<feature type="region of interest" description="Disordered" evidence="21">
    <location>
        <begin position="129"/>
        <end position="197"/>
    </location>
</feature>
<accession>A0A3Q3AK05</accession>
<evidence type="ECO:0000256" key="2">
    <source>
        <dbReference type="ARBA" id="ARBA00004613"/>
    </source>
</evidence>
<evidence type="ECO:0000256" key="6">
    <source>
        <dbReference type="ARBA" id="ARBA00022676"/>
    </source>
</evidence>
<dbReference type="GO" id="GO:0097503">
    <property type="term" value="P:sialylation"/>
    <property type="evidence" value="ECO:0007669"/>
    <property type="project" value="TreeGrafter"/>
</dbReference>
<keyword evidence="8" id="KW-0812">Transmembrane</keyword>
<proteinExistence type="inferred from homology"/>
<comment type="pathway">
    <text evidence="3">Protein modification; protein glycosylation.</text>
</comment>
<evidence type="ECO:0000256" key="10">
    <source>
        <dbReference type="ARBA" id="ARBA00022989"/>
    </source>
</evidence>
<keyword evidence="5" id="KW-0964">Secreted</keyword>
<evidence type="ECO:0000313" key="23">
    <source>
        <dbReference type="Proteomes" id="UP000264800"/>
    </source>
</evidence>
<comment type="similarity">
    <text evidence="4">Belongs to the glycosyltransferase 29 family.</text>
</comment>
<reference evidence="22" key="1">
    <citation type="submission" date="2025-08" db="UniProtKB">
        <authorList>
            <consortium name="Ensembl"/>
        </authorList>
    </citation>
    <scope>IDENTIFICATION</scope>
</reference>
<feature type="region of interest" description="Disordered" evidence="21">
    <location>
        <begin position="1"/>
        <end position="52"/>
    </location>
</feature>
<evidence type="ECO:0000256" key="4">
    <source>
        <dbReference type="ARBA" id="ARBA00006003"/>
    </source>
</evidence>
<evidence type="ECO:0000256" key="5">
    <source>
        <dbReference type="ARBA" id="ARBA00022525"/>
    </source>
</evidence>
<sequence length="530" mass="60748">MFGNWQEEDLSGNEEIRDRKEVNREEELNGKEEWSGKEEVNEREELNGNKELSDKKVWSGKKKLIKTEEQSDKEELNGRQELSGKEKWNVIKELFRKEKQNGKEELNGGEELSGKEEWSVIRELFEKEELRGKKQQSENEDLSDKKKLRGKKKLSGENEWNGEMQQSVNKGLSGKTNWHGKQELSGKAGDGGHLHPPNKVHEVLKQKVWDDEMSSNMLGSEMKKLWQDYQNINTYGVKLSSPGGVSSRLKLTGPELLCQLKEKVELTTLTSDLEPFSELPWASQLPGKQLTSDVGPYKTCAVVSSAGALLKSRLGKEIDSHDAVIRFNGAPTRGFEEDVGSKTTIHLFNSKVMAKDKYHFLSSPLYNSGVLVAWDPAPFSSDLTQWYNHTEYPIFLQYQKHKKLHPRQPFYILHPRFGWQLWQLIQDNMAEPIQKNPPSSGLLGIVLMMSLCEVVHVYEFLPSHRKTDLCHYYQRFYDAACTLGSYHPLLYEKNLVKRMNLGSNLKIYVDGRVTLPGFSTMNCITYGEAE</sequence>
<dbReference type="GO" id="GO:0032580">
    <property type="term" value="C:Golgi cisterna membrane"/>
    <property type="evidence" value="ECO:0007669"/>
    <property type="project" value="UniProtKB-SubCell"/>
</dbReference>
<evidence type="ECO:0000256" key="12">
    <source>
        <dbReference type="ARBA" id="ARBA00023136"/>
    </source>
</evidence>
<feature type="compositionally biased region" description="Acidic residues" evidence="21">
    <location>
        <begin position="1"/>
        <end position="12"/>
    </location>
</feature>
<evidence type="ECO:0000256" key="13">
    <source>
        <dbReference type="ARBA" id="ARBA00023157"/>
    </source>
</evidence>
<evidence type="ECO:0000256" key="11">
    <source>
        <dbReference type="ARBA" id="ARBA00023034"/>
    </source>
</evidence>
<keyword evidence="10" id="KW-1133">Transmembrane helix</keyword>
<keyword evidence="12" id="KW-0472">Membrane</keyword>
<dbReference type="PANTHER" id="PTHR46059:SF2">
    <property type="entry name" value="BETA-GALACTOSIDE ALPHA-2,6-SIALYLTRANSFERASE 1"/>
    <property type="match status" value="1"/>
</dbReference>
<dbReference type="Ensembl" id="ENSKMAT00000016869.1">
    <property type="protein sequence ID" value="ENSKMAP00000016636.1"/>
    <property type="gene ID" value="ENSKMAG00000012372.1"/>
</dbReference>
<organism evidence="22 23">
    <name type="scientific">Kryptolebias marmoratus</name>
    <name type="common">Mangrove killifish</name>
    <name type="synonym">Rivulus marmoratus</name>
    <dbReference type="NCBI Taxonomy" id="37003"/>
    <lineage>
        <taxon>Eukaryota</taxon>
        <taxon>Metazoa</taxon>
        <taxon>Chordata</taxon>
        <taxon>Craniata</taxon>
        <taxon>Vertebrata</taxon>
        <taxon>Euteleostomi</taxon>
        <taxon>Actinopterygii</taxon>
        <taxon>Neopterygii</taxon>
        <taxon>Teleostei</taxon>
        <taxon>Neoteleostei</taxon>
        <taxon>Acanthomorphata</taxon>
        <taxon>Ovalentaria</taxon>
        <taxon>Atherinomorphae</taxon>
        <taxon>Cyprinodontiformes</taxon>
        <taxon>Rivulidae</taxon>
        <taxon>Kryptolebias</taxon>
    </lineage>
</organism>
<evidence type="ECO:0000256" key="9">
    <source>
        <dbReference type="ARBA" id="ARBA00022968"/>
    </source>
</evidence>
<keyword evidence="11" id="KW-0333">Golgi apparatus</keyword>
<keyword evidence="7" id="KW-0808">Transferase</keyword>
<dbReference type="GeneTree" id="ENSGT00940000157053"/>
<evidence type="ECO:0000256" key="15">
    <source>
        <dbReference type="ARBA" id="ARBA00034249"/>
    </source>
</evidence>
<evidence type="ECO:0000256" key="21">
    <source>
        <dbReference type="SAM" id="MobiDB-lite"/>
    </source>
</evidence>
<keyword evidence="23" id="KW-1185">Reference proteome</keyword>
<evidence type="ECO:0000313" key="22">
    <source>
        <dbReference type="Ensembl" id="ENSKMAP00000016636.1"/>
    </source>
</evidence>